<proteinExistence type="inferred from homology"/>
<reference evidence="4 5" key="1">
    <citation type="submission" date="2023-05" db="EMBL/GenBank/DDBJ databases">
        <title>Adaptations of aquatic viruses from atmosphere-close ecosystems of the Central Arctic Ocean.</title>
        <authorList>
            <person name="Rahlff J."/>
            <person name="Holmfeldt K."/>
        </authorList>
    </citation>
    <scope>NUCLEOTIDE SEQUENCE [LARGE SCALE GENOMIC DNA]</scope>
    <source>
        <strain evidence="4 5">Arc14</strain>
    </source>
</reference>
<evidence type="ECO:0000256" key="1">
    <source>
        <dbReference type="ARBA" id="ARBA00022676"/>
    </source>
</evidence>
<organism evidence="4 5">
    <name type="scientific">Flavobacterium frigidarium</name>
    <dbReference type="NCBI Taxonomy" id="99286"/>
    <lineage>
        <taxon>Bacteria</taxon>
        <taxon>Pseudomonadati</taxon>
        <taxon>Bacteroidota</taxon>
        <taxon>Flavobacteriia</taxon>
        <taxon>Flavobacteriales</taxon>
        <taxon>Flavobacteriaceae</taxon>
        <taxon>Flavobacterium</taxon>
    </lineage>
</organism>
<dbReference type="PANTHER" id="PTHR34106:SF5">
    <property type="entry name" value="GLYCOSIDASE"/>
    <property type="match status" value="1"/>
</dbReference>
<evidence type="ECO:0000256" key="2">
    <source>
        <dbReference type="ARBA" id="ARBA00022679"/>
    </source>
</evidence>
<dbReference type="CDD" id="cd18614">
    <property type="entry name" value="GH130"/>
    <property type="match status" value="1"/>
</dbReference>
<evidence type="ECO:0000313" key="4">
    <source>
        <dbReference type="EMBL" id="MEZ7515406.1"/>
    </source>
</evidence>
<keyword evidence="5" id="KW-1185">Reference proteome</keyword>
<gene>
    <name evidence="4" type="ORF">QO192_08955</name>
</gene>
<dbReference type="InterPro" id="IPR023296">
    <property type="entry name" value="Glyco_hydro_beta-prop_sf"/>
</dbReference>
<keyword evidence="1" id="KW-0328">Glycosyltransferase</keyword>
<dbReference type="EMBL" id="JASMRN010000006">
    <property type="protein sequence ID" value="MEZ7515406.1"/>
    <property type="molecule type" value="Genomic_DNA"/>
</dbReference>
<dbReference type="InterPro" id="IPR007184">
    <property type="entry name" value="Mannoside_phosphorylase"/>
</dbReference>
<dbReference type="Gene3D" id="2.115.10.20">
    <property type="entry name" value="Glycosyl hydrolase domain, family 43"/>
    <property type="match status" value="1"/>
</dbReference>
<dbReference type="Pfam" id="PF04041">
    <property type="entry name" value="Glyco_hydro_130"/>
    <property type="match status" value="1"/>
</dbReference>
<accession>A0ABV4KDL6</accession>
<dbReference type="PANTHER" id="PTHR34106">
    <property type="entry name" value="GLYCOSIDASE"/>
    <property type="match status" value="1"/>
</dbReference>
<dbReference type="RefSeq" id="WP_300286565.1">
    <property type="nucleotide sequence ID" value="NZ_JASMRN010000006.1"/>
</dbReference>
<dbReference type="SUPFAM" id="SSF75005">
    <property type="entry name" value="Arabinanase/levansucrase/invertase"/>
    <property type="match status" value="1"/>
</dbReference>
<dbReference type="Proteomes" id="UP001568894">
    <property type="component" value="Unassembled WGS sequence"/>
</dbReference>
<comment type="similarity">
    <text evidence="3">Belongs to the glycosyl hydrolase 130 family.</text>
</comment>
<sequence length="342" mass="39047">MVTIKKEGIILYHTDLEFENDGVLNPAVYQDGNTVHLFYRAVRAGNFSTIGHAKLNGPLEVDDRLGEPLIGPSSEIDKQGVEDARIVKIGDTFYMSYTSYDGENALGSYATSKDLKEFKKHGIIVPQVNYKTFCELTKKKCHLNDRYAYYNCEKEGEEERHGFISDKNLIFFPRLINGKFTFLHRIRPDIQIAAVKDLSELTKDFWYSYLENLEENILMTSKYDHESSYIGGGCPPIETPEGWLLIYHGVRKSDEGYVYSACASLLDLEDPTREIARLPYPLFTPDQKWELTGYVNNVVFPTGTARFDDRLYIYYGAADKRIAAVSLEFDELVNALLDNKIS</sequence>
<protein>
    <submittedName>
        <fullName evidence="4">Pesticidal protein Cry7Aa</fullName>
    </submittedName>
</protein>
<keyword evidence="2" id="KW-0808">Transferase</keyword>
<evidence type="ECO:0000313" key="5">
    <source>
        <dbReference type="Proteomes" id="UP001568894"/>
    </source>
</evidence>
<evidence type="ECO:0000256" key="3">
    <source>
        <dbReference type="ARBA" id="ARBA00024356"/>
    </source>
</evidence>
<comment type="caution">
    <text evidence="4">The sequence shown here is derived from an EMBL/GenBank/DDBJ whole genome shotgun (WGS) entry which is preliminary data.</text>
</comment>
<dbReference type="PIRSF" id="PIRSF016202">
    <property type="entry name" value="PH1107"/>
    <property type="match status" value="1"/>
</dbReference>
<name>A0ABV4KDL6_9FLAO</name>